<dbReference type="EMBL" id="ML732779">
    <property type="protein sequence ID" value="KAB8275852.1"/>
    <property type="molecule type" value="Genomic_DNA"/>
</dbReference>
<dbReference type="InterPro" id="IPR011009">
    <property type="entry name" value="Kinase-like_dom_sf"/>
</dbReference>
<evidence type="ECO:0000313" key="1">
    <source>
        <dbReference type="EMBL" id="KAB8275852.1"/>
    </source>
</evidence>
<reference evidence="1 2" key="1">
    <citation type="submission" date="2019-04" db="EMBL/GenBank/DDBJ databases">
        <title>Fungal friends and foes A comparative genomics study of 23 Aspergillus species from section Flavi.</title>
        <authorList>
            <consortium name="DOE Joint Genome Institute"/>
            <person name="Kjaerbolling I."/>
            <person name="Vesth T.C."/>
            <person name="Frisvad J.C."/>
            <person name="Nybo J.L."/>
            <person name="Theobald S."/>
            <person name="Kildgaard S."/>
            <person name="Petersen T.I."/>
            <person name="Kuo A."/>
            <person name="Sato A."/>
            <person name="Lyhne E.K."/>
            <person name="Kogle M.E."/>
            <person name="Wiebenga A."/>
            <person name="Kun R.S."/>
            <person name="Lubbers R.J."/>
            <person name="Makela M.R."/>
            <person name="Barry K."/>
            <person name="Chovatia M."/>
            <person name="Clum A."/>
            <person name="Daum C."/>
            <person name="Haridas S."/>
            <person name="He G."/>
            <person name="LaButti K."/>
            <person name="Lipzen A."/>
            <person name="Mondo S."/>
            <person name="Pangilinan J."/>
            <person name="Riley R."/>
            <person name="Salamov A."/>
            <person name="Simmons B.A."/>
            <person name="Magnuson J.K."/>
            <person name="Henrissat B."/>
            <person name="Mortensen U.H."/>
            <person name="Larsen T.O."/>
            <person name="De vries R.P."/>
            <person name="Grigoriev I.V."/>
            <person name="Machida M."/>
            <person name="Baker S.E."/>
            <person name="Andersen M.R."/>
        </authorList>
    </citation>
    <scope>NUCLEOTIDE SEQUENCE [LARGE SCALE GENOMIC DNA]</scope>
    <source>
        <strain evidence="1 2">CBS 117635</strain>
    </source>
</reference>
<proteinExistence type="predicted"/>
<dbReference type="Pfam" id="PF06293">
    <property type="entry name" value="Kdo"/>
    <property type="match status" value="1"/>
</dbReference>
<evidence type="ECO:0008006" key="3">
    <source>
        <dbReference type="Google" id="ProtNLM"/>
    </source>
</evidence>
<accession>A0A5N6JAE7</accession>
<evidence type="ECO:0000313" key="2">
    <source>
        <dbReference type="Proteomes" id="UP000326289"/>
    </source>
</evidence>
<keyword evidence="2" id="KW-1185">Reference proteome</keyword>
<gene>
    <name evidence="1" type="ORF">BDV30DRAFT_236105</name>
</gene>
<protein>
    <recommendedName>
        <fullName evidence="3">Protein kinase domain-containing protein</fullName>
    </recommendedName>
</protein>
<dbReference type="Proteomes" id="UP000326289">
    <property type="component" value="Unassembled WGS sequence"/>
</dbReference>
<dbReference type="AlphaFoldDB" id="A0A5N6JAE7"/>
<name>A0A5N6JAE7_9EURO</name>
<dbReference type="SUPFAM" id="SSF56112">
    <property type="entry name" value="Protein kinase-like (PK-like)"/>
    <property type="match status" value="1"/>
</dbReference>
<sequence>MDENIDRCIPFGTCGSYGAPFKRTCFPRGYTVVGKGTTSGLWQSHVSREAEIYQILRKVQGSAVPVFLGKMDLAKFYFLHGAGQIRHMLVMGWAGESIAELEQTPELLQRVERSKKKIRALGVRHMDLRPDNILWNAELGRALIIDFHRCELARRPLTDRSRSIKRPRSKVHNLTMDDIEKHFGMPLLFLSLGILVPKPQRPRGLHRMTNGSIKDEALARVRINLIFQAVLRERRPLPKPELCTWVLNESAREGQL</sequence>
<organism evidence="1 2">
    <name type="scientific">Aspergillus minisclerotigenes</name>
    <dbReference type="NCBI Taxonomy" id="656917"/>
    <lineage>
        <taxon>Eukaryota</taxon>
        <taxon>Fungi</taxon>
        <taxon>Dikarya</taxon>
        <taxon>Ascomycota</taxon>
        <taxon>Pezizomycotina</taxon>
        <taxon>Eurotiomycetes</taxon>
        <taxon>Eurotiomycetidae</taxon>
        <taxon>Eurotiales</taxon>
        <taxon>Aspergillaceae</taxon>
        <taxon>Aspergillus</taxon>
        <taxon>Aspergillus subgen. Circumdati</taxon>
    </lineage>
</organism>
<dbReference type="Gene3D" id="1.10.510.10">
    <property type="entry name" value="Transferase(Phosphotransferase) domain 1"/>
    <property type="match status" value="1"/>
</dbReference>